<reference evidence="6 7" key="1">
    <citation type="submission" date="2017-12" db="EMBL/GenBank/DDBJ databases">
        <title>Phylogenetic diversity of female urinary microbiome.</title>
        <authorList>
            <person name="Thomas-White K."/>
            <person name="Wolfe A.J."/>
        </authorList>
    </citation>
    <scope>NUCLEOTIDE SEQUENCE [LARGE SCALE GENOMIC DNA]</scope>
    <source>
        <strain evidence="6 7">UMB0112</strain>
    </source>
</reference>
<evidence type="ECO:0000256" key="5">
    <source>
        <dbReference type="SAM" id="Phobius"/>
    </source>
</evidence>
<dbReference type="RefSeq" id="WP_101637668.1">
    <property type="nucleotide sequence ID" value="NZ_JAPXGL010000007.1"/>
</dbReference>
<organism evidence="6 7">
    <name type="scientific">Campylobacter ureolyticus</name>
    <dbReference type="NCBI Taxonomy" id="827"/>
    <lineage>
        <taxon>Bacteria</taxon>
        <taxon>Pseudomonadati</taxon>
        <taxon>Campylobacterota</taxon>
        <taxon>Epsilonproteobacteria</taxon>
        <taxon>Campylobacterales</taxon>
        <taxon>Campylobacteraceae</taxon>
        <taxon>Campylobacter</taxon>
    </lineage>
</organism>
<dbReference type="Pfam" id="PF04228">
    <property type="entry name" value="Zn_peptidase"/>
    <property type="match status" value="1"/>
</dbReference>
<comment type="caution">
    <text evidence="6">The sequence shown here is derived from an EMBL/GenBank/DDBJ whole genome shotgun (WGS) entry which is preliminary data.</text>
</comment>
<protein>
    <recommendedName>
        <fullName evidence="8">Neutral zinc metallopeptidase</fullName>
    </recommendedName>
</protein>
<dbReference type="InterPro" id="IPR007343">
    <property type="entry name" value="Uncharacterised_pept_Zn_put"/>
</dbReference>
<evidence type="ECO:0000256" key="2">
    <source>
        <dbReference type="ARBA" id="ARBA00022692"/>
    </source>
</evidence>
<keyword evidence="2 5" id="KW-0812">Transmembrane</keyword>
<evidence type="ECO:0000313" key="7">
    <source>
        <dbReference type="Proteomes" id="UP000234639"/>
    </source>
</evidence>
<feature type="transmembrane region" description="Helical" evidence="5">
    <location>
        <begin position="45"/>
        <end position="64"/>
    </location>
</feature>
<evidence type="ECO:0000256" key="4">
    <source>
        <dbReference type="ARBA" id="ARBA00023136"/>
    </source>
</evidence>
<keyword evidence="3 5" id="KW-1133">Transmembrane helix</keyword>
<evidence type="ECO:0000256" key="3">
    <source>
        <dbReference type="ARBA" id="ARBA00022989"/>
    </source>
</evidence>
<evidence type="ECO:0008006" key="8">
    <source>
        <dbReference type="Google" id="ProtNLM"/>
    </source>
</evidence>
<evidence type="ECO:0000313" key="6">
    <source>
        <dbReference type="EMBL" id="PKZ28759.1"/>
    </source>
</evidence>
<dbReference type="Proteomes" id="UP000234639">
    <property type="component" value="Unassembled WGS sequence"/>
</dbReference>
<accession>A0A2I1N8T5</accession>
<dbReference type="EMBL" id="PKHU01000007">
    <property type="protein sequence ID" value="PKZ28759.1"/>
    <property type="molecule type" value="Genomic_DNA"/>
</dbReference>
<dbReference type="PANTHER" id="PTHR30168">
    <property type="entry name" value="PUTATIVE MEMBRANE PROTEIN YPFJ"/>
    <property type="match status" value="1"/>
</dbReference>
<proteinExistence type="predicted"/>
<sequence>MKWRDQKSSSNIDDRRFQKTPASMVNLQVLIPLIKWLLKTKFGRVVLLIGVIAMFLGYNPLTLISTGGVQNAQISKDDDKYAQFIGVVLAQTENVWNKQFQIIGKNYKEPKLVLFRGAVQSGCGFANSQVGPFYCPADQKIYIDLSFFDELANRHNAPGDFANAYVLAHEVGHHVQNLLGILSKANKEKQGKNEKDQNAIQVKVELGADCLAGVWAHYLDDILEDGDIDEALNAASMIGDDTLQKQANGYVVPDSFTHGSAMQRKNAFYKGYKSGDISICKF</sequence>
<name>A0A2I1N8T5_9BACT</name>
<dbReference type="GO" id="GO:0016020">
    <property type="term" value="C:membrane"/>
    <property type="evidence" value="ECO:0007669"/>
    <property type="project" value="UniProtKB-SubCell"/>
</dbReference>
<evidence type="ECO:0000256" key="1">
    <source>
        <dbReference type="ARBA" id="ARBA00004167"/>
    </source>
</evidence>
<dbReference type="PANTHER" id="PTHR30168:SF0">
    <property type="entry name" value="INNER MEMBRANE PROTEIN"/>
    <property type="match status" value="1"/>
</dbReference>
<comment type="subcellular location">
    <subcellularLocation>
        <location evidence="1">Membrane</location>
        <topology evidence="1">Single-pass membrane protein</topology>
    </subcellularLocation>
</comment>
<dbReference type="SUPFAM" id="SSF55486">
    <property type="entry name" value="Metalloproteases ('zincins'), catalytic domain"/>
    <property type="match status" value="1"/>
</dbReference>
<gene>
    <name evidence="6" type="ORF">CYJ41_07725</name>
</gene>
<keyword evidence="4 5" id="KW-0472">Membrane</keyword>
<dbReference type="AlphaFoldDB" id="A0A2I1N8T5"/>